<evidence type="ECO:0000256" key="4">
    <source>
        <dbReference type="ARBA" id="ARBA00022490"/>
    </source>
</evidence>
<comment type="catalytic activity">
    <reaction evidence="7">
        <text>an N(4)-(oligosaccharide-(1-&gt;3)-[oligosaccharide-(1-&gt;6)]-beta-D-Man-(1-&gt;4)-beta-D-GlcNAc-(1-&gt;4)-alpha-D-GlcNAc)-L-asparaginyl-[protein] + H2O = an oligosaccharide-(1-&gt;3)-[oligosaccharide-(1-&gt;6)]-beta-D-Man-(1-&gt;4)-D-GlcNAc + N(4)-(N-acetyl-beta-D-glucosaminyl)-L-asparaginyl-[protein]</text>
        <dbReference type="Rhea" id="RHEA:73067"/>
        <dbReference type="Rhea" id="RHEA-COMP:12603"/>
        <dbReference type="Rhea" id="RHEA-COMP:18176"/>
        <dbReference type="ChEBI" id="CHEBI:15377"/>
        <dbReference type="ChEBI" id="CHEBI:132248"/>
        <dbReference type="ChEBI" id="CHEBI:192714"/>
        <dbReference type="ChEBI" id="CHEBI:192715"/>
        <dbReference type="EC" id="3.2.1.96"/>
    </reaction>
</comment>
<comment type="subcellular location">
    <subcellularLocation>
        <location evidence="1">Cytoplasm</location>
        <location evidence="1">Cytosol</location>
    </subcellularLocation>
</comment>
<dbReference type="CDD" id="cd06547">
    <property type="entry name" value="GH85_ENGase"/>
    <property type="match status" value="1"/>
</dbReference>
<dbReference type="InterPro" id="IPR005201">
    <property type="entry name" value="TIM_ENGase"/>
</dbReference>
<dbReference type="Pfam" id="PF03644">
    <property type="entry name" value="Glyco_hydro_85"/>
    <property type="match status" value="1"/>
</dbReference>
<keyword evidence="5" id="KW-0378">Hydrolase</keyword>
<sequence length="917" mass="101807">MIPTVLQTPLGSMLRPMLERLSGGTGSSQASQPTLPRSVSTLPPKTVQHPLSAPHTTAVGLLSDKSQFTEEEEEELLLVRAMLLSNELLSTGTPEGFKVTMGALNLIRTTLSQVLEDPTDPRRRLVSTNSEEYKEMILPLRPFGITEMLRLCGFRLTHCPTLKEEVWHLSDNDGSESVLSITLTHVCELIELISQESQTSKCTPCGGVSTHYTTQSMKNVTPPLTPRDALKGEEAMRVIMHDSVKPIRSFNELMQWSASSPGRITPAVPCRRRASSSESDRPRLLVCHDMMGGYLPGDYGRFAVCSNSSDSSSLVASVVDRSYTINYWNIVDYFVYFAHHLISPPPKEWINAAHREGVPALGTIITEGNGMSIRAILHEGKSAAAAIKQLVDMCNAYNFDGYLVNIETGLDETLAKRLVTFVAMLKRSLNKLRPKGSMERIVIWYDAVTIDGRVVYQNGLTQKNKPYFDVCDGLFINYAWRPYELPISTALAGPRRRDVYVGVDVFGRGVYGGGGYNSFEAIMCANKEKLSAAVFAPGWTMENESAGRREKFLQADARMWSKIQPAYISKYIEIDTLPVWTCFLSEVGKCFHVDGVPVQNYPCVHRGCDAKETNIDQHTLLPEWCQLSQAHLKPCYQLMAGSSTGDPWCSLPCVFMNEDSERTREHGHAVPVEWTNRCVWMGDRSLSFTVPPNCTVTFMRWNVSLEKGTICCKGETSVLAFLDIAWVRHSASAEDRPPRCVCVEGLSGSSKTQLVFDERVASTERRVVATVGEWEIVRYTIVGRVMWSCITSVSVLNPSETHPLTSTIGGVAIIPPSHDDAHSVLLMGEAHTLPSTLFVVERTNDPTTFVLIVKMPSELQKPSEKIMLFARVGCKGGQIVNTYMGIHTVKQSIQVPLQMTSNEYVYELFFYGVSSGS</sequence>
<reference evidence="10" key="1">
    <citation type="journal article" date="2012" name="Proc. Natl. Acad. Sci. U.S.A.">
        <title>Antigenic diversity is generated by distinct evolutionary mechanisms in African trypanosome species.</title>
        <authorList>
            <person name="Jackson A.P."/>
            <person name="Berry A."/>
            <person name="Aslett M."/>
            <person name="Allison H.C."/>
            <person name="Burton P."/>
            <person name="Vavrova-Anderson J."/>
            <person name="Brown R."/>
            <person name="Browne H."/>
            <person name="Corton N."/>
            <person name="Hauser H."/>
            <person name="Gamble J."/>
            <person name="Gilderthorp R."/>
            <person name="Marcello L."/>
            <person name="McQuillan J."/>
            <person name="Otto T.D."/>
            <person name="Quail M.A."/>
            <person name="Sanders M.J."/>
            <person name="van Tonder A."/>
            <person name="Ginger M.L."/>
            <person name="Field M.C."/>
            <person name="Barry J.D."/>
            <person name="Hertz-Fowler C."/>
            <person name="Berriman M."/>
        </authorList>
    </citation>
    <scope>NUCLEOTIDE SEQUENCE</scope>
    <source>
        <strain evidence="10">IL3000</strain>
    </source>
</reference>
<dbReference type="FunFam" id="3.20.20.80:FF:000043">
    <property type="entry name" value="cytosolic endo-beta-N-acetylglucosaminidase"/>
    <property type="match status" value="1"/>
</dbReference>
<feature type="region of interest" description="Disordered" evidence="8">
    <location>
        <begin position="18"/>
        <end position="55"/>
    </location>
</feature>
<dbReference type="PANTHER" id="PTHR13246:SF1">
    <property type="entry name" value="CYTOSOLIC ENDO-BETA-N-ACETYLGLUCOSAMINIDASE"/>
    <property type="match status" value="1"/>
</dbReference>
<gene>
    <name evidence="10" type="ORF">TCIL3000_9_990</name>
</gene>
<evidence type="ECO:0000256" key="6">
    <source>
        <dbReference type="ARBA" id="ARBA00023295"/>
    </source>
</evidence>
<dbReference type="VEuPathDB" id="TriTrypDB:TcIL3000_9_990"/>
<dbReference type="CDD" id="cd09212">
    <property type="entry name" value="PUB"/>
    <property type="match status" value="1"/>
</dbReference>
<dbReference type="InterPro" id="IPR036339">
    <property type="entry name" value="PUB-like_dom_sf"/>
</dbReference>
<dbReference type="PANTHER" id="PTHR13246">
    <property type="entry name" value="ENDO BETA N-ACETYLGLUCOSAMINIDASE"/>
    <property type="match status" value="1"/>
</dbReference>
<name>G0UTJ0_TRYCI</name>
<dbReference type="Gene3D" id="3.20.20.80">
    <property type="entry name" value="Glycosidases"/>
    <property type="match status" value="1"/>
</dbReference>
<dbReference type="EMBL" id="HE575322">
    <property type="protein sequence ID" value="CCC92704.1"/>
    <property type="molecule type" value="Genomic_DNA"/>
</dbReference>
<dbReference type="InterPro" id="IPR032979">
    <property type="entry name" value="ENGase"/>
</dbReference>
<keyword evidence="4" id="KW-0963">Cytoplasm</keyword>
<keyword evidence="6" id="KW-0326">Glycosidase</keyword>
<accession>G0UTJ0</accession>
<evidence type="ECO:0000256" key="7">
    <source>
        <dbReference type="ARBA" id="ARBA00034414"/>
    </source>
</evidence>
<evidence type="ECO:0000256" key="5">
    <source>
        <dbReference type="ARBA" id="ARBA00022801"/>
    </source>
</evidence>
<organism evidence="10">
    <name type="scientific">Trypanosoma congolense (strain IL3000)</name>
    <dbReference type="NCBI Taxonomy" id="1068625"/>
    <lineage>
        <taxon>Eukaryota</taxon>
        <taxon>Discoba</taxon>
        <taxon>Euglenozoa</taxon>
        <taxon>Kinetoplastea</taxon>
        <taxon>Metakinetoplastina</taxon>
        <taxon>Trypanosomatida</taxon>
        <taxon>Trypanosomatidae</taxon>
        <taxon>Trypanosoma</taxon>
        <taxon>Nannomonas</taxon>
    </lineage>
</organism>
<dbReference type="AlphaFoldDB" id="G0UTJ0"/>
<proteinExistence type="inferred from homology"/>
<evidence type="ECO:0000256" key="8">
    <source>
        <dbReference type="SAM" id="MobiDB-lite"/>
    </source>
</evidence>
<dbReference type="GO" id="GO:0033925">
    <property type="term" value="F:mannosyl-glycoprotein endo-beta-N-acetylglucosaminidase activity"/>
    <property type="evidence" value="ECO:0007669"/>
    <property type="project" value="UniProtKB-EC"/>
</dbReference>
<evidence type="ECO:0000259" key="9">
    <source>
        <dbReference type="Pfam" id="PF03644"/>
    </source>
</evidence>
<dbReference type="SUPFAM" id="SSF143503">
    <property type="entry name" value="PUG domain-like"/>
    <property type="match status" value="1"/>
</dbReference>
<comment type="similarity">
    <text evidence="2">Belongs to the glycosyl hydrolase 85 family.</text>
</comment>
<feature type="compositionally biased region" description="Polar residues" evidence="8">
    <location>
        <begin position="27"/>
        <end position="43"/>
    </location>
</feature>
<dbReference type="EC" id="3.2.1.96" evidence="3"/>
<evidence type="ECO:0000256" key="3">
    <source>
        <dbReference type="ARBA" id="ARBA00012566"/>
    </source>
</evidence>
<evidence type="ECO:0000313" key="10">
    <source>
        <dbReference type="EMBL" id="CCC92704.1"/>
    </source>
</evidence>
<dbReference type="GO" id="GO:0005829">
    <property type="term" value="C:cytosol"/>
    <property type="evidence" value="ECO:0007669"/>
    <property type="project" value="UniProtKB-SubCell"/>
</dbReference>
<feature type="domain" description="Cytosolic endo-beta-N-acetylglucosaminidase TIM barrel" evidence="9">
    <location>
        <begin position="317"/>
        <end position="571"/>
    </location>
</feature>
<evidence type="ECO:0000256" key="1">
    <source>
        <dbReference type="ARBA" id="ARBA00004514"/>
    </source>
</evidence>
<protein>
    <recommendedName>
        <fullName evidence="3">mannosyl-glycoprotein endo-beta-N-acetylglucosaminidase</fullName>
        <ecNumber evidence="3">3.2.1.96</ecNumber>
    </recommendedName>
</protein>
<evidence type="ECO:0000256" key="2">
    <source>
        <dbReference type="ARBA" id="ARBA00007849"/>
    </source>
</evidence>